<organism evidence="2 3">
    <name type="scientific">Symbiochloris irregularis</name>
    <dbReference type="NCBI Taxonomy" id="706552"/>
    <lineage>
        <taxon>Eukaryota</taxon>
        <taxon>Viridiplantae</taxon>
        <taxon>Chlorophyta</taxon>
        <taxon>core chlorophytes</taxon>
        <taxon>Trebouxiophyceae</taxon>
        <taxon>Trebouxiales</taxon>
        <taxon>Trebouxiaceae</taxon>
        <taxon>Symbiochloris</taxon>
    </lineage>
</organism>
<reference evidence="2 3" key="1">
    <citation type="journal article" date="2024" name="Nat. Commun.">
        <title>Phylogenomics reveals the evolutionary origins of lichenization in chlorophyte algae.</title>
        <authorList>
            <person name="Puginier C."/>
            <person name="Libourel C."/>
            <person name="Otte J."/>
            <person name="Skaloud P."/>
            <person name="Haon M."/>
            <person name="Grisel S."/>
            <person name="Petersen M."/>
            <person name="Berrin J.G."/>
            <person name="Delaux P.M."/>
            <person name="Dal Grande F."/>
            <person name="Keller J."/>
        </authorList>
    </citation>
    <scope>NUCLEOTIDE SEQUENCE [LARGE SCALE GENOMIC DNA]</scope>
    <source>
        <strain evidence="2 3">SAG 2036</strain>
    </source>
</reference>
<feature type="region of interest" description="Disordered" evidence="1">
    <location>
        <begin position="1"/>
        <end position="29"/>
    </location>
</feature>
<comment type="caution">
    <text evidence="2">The sequence shown here is derived from an EMBL/GenBank/DDBJ whole genome shotgun (WGS) entry which is preliminary data.</text>
</comment>
<evidence type="ECO:0000313" key="3">
    <source>
        <dbReference type="Proteomes" id="UP001465755"/>
    </source>
</evidence>
<sequence length="98" mass="11253">MTNKRRKNGSQRERRAGKGCKKSASSSGRYIDCRKEGIRRKLKPNAEWQTLQLLNVHSPDIMTRALAEGLCWLEACDLFDHPPKNHAEHSIKCRPALR</sequence>
<name>A0AAW1PVJ4_9CHLO</name>
<keyword evidence="3" id="KW-1185">Reference proteome</keyword>
<accession>A0AAW1PVJ4</accession>
<dbReference type="EMBL" id="JALJOQ010000010">
    <property type="protein sequence ID" value="KAK9811977.1"/>
    <property type="molecule type" value="Genomic_DNA"/>
</dbReference>
<dbReference type="AlphaFoldDB" id="A0AAW1PVJ4"/>
<dbReference type="Proteomes" id="UP001465755">
    <property type="component" value="Unassembled WGS sequence"/>
</dbReference>
<evidence type="ECO:0000256" key="1">
    <source>
        <dbReference type="SAM" id="MobiDB-lite"/>
    </source>
</evidence>
<protein>
    <submittedName>
        <fullName evidence="2">Uncharacterized protein</fullName>
    </submittedName>
</protein>
<evidence type="ECO:0000313" key="2">
    <source>
        <dbReference type="EMBL" id="KAK9811977.1"/>
    </source>
</evidence>
<proteinExistence type="predicted"/>
<gene>
    <name evidence="2" type="ORF">WJX73_004873</name>
</gene>